<dbReference type="Proteomes" id="UP001215598">
    <property type="component" value="Unassembled WGS sequence"/>
</dbReference>
<feature type="transmembrane region" description="Helical" evidence="1">
    <location>
        <begin position="12"/>
        <end position="30"/>
    </location>
</feature>
<keyword evidence="1" id="KW-0812">Transmembrane</keyword>
<protein>
    <submittedName>
        <fullName evidence="2">Uncharacterized protein</fullName>
    </submittedName>
</protein>
<keyword evidence="3" id="KW-1185">Reference proteome</keyword>
<keyword evidence="1" id="KW-1133">Transmembrane helix</keyword>
<dbReference type="AlphaFoldDB" id="A0AAD7JKN1"/>
<evidence type="ECO:0000313" key="3">
    <source>
        <dbReference type="Proteomes" id="UP001215598"/>
    </source>
</evidence>
<dbReference type="EMBL" id="JARKIB010000023">
    <property type="protein sequence ID" value="KAJ7766856.1"/>
    <property type="molecule type" value="Genomic_DNA"/>
</dbReference>
<keyword evidence="1" id="KW-0472">Membrane</keyword>
<comment type="caution">
    <text evidence="2">The sequence shown here is derived from an EMBL/GenBank/DDBJ whole genome shotgun (WGS) entry which is preliminary data.</text>
</comment>
<gene>
    <name evidence="2" type="ORF">B0H16DRAFT_1453867</name>
</gene>
<evidence type="ECO:0000313" key="2">
    <source>
        <dbReference type="EMBL" id="KAJ7766856.1"/>
    </source>
</evidence>
<sequence>MGDIFRVGNDDGTAASLFAVALALFTAMGVQRGRGECMLRLDNISSEEGSVLWAVNSAKGRSTISMVITTETGRCYHYPTCDSDRRGDVLERNQNGQARLAHLNVLSGTLGQSDAEMSDEDLHLDTSEALIPVNM</sequence>
<name>A0AAD7JKN1_9AGAR</name>
<organism evidence="2 3">
    <name type="scientific">Mycena metata</name>
    <dbReference type="NCBI Taxonomy" id="1033252"/>
    <lineage>
        <taxon>Eukaryota</taxon>
        <taxon>Fungi</taxon>
        <taxon>Dikarya</taxon>
        <taxon>Basidiomycota</taxon>
        <taxon>Agaricomycotina</taxon>
        <taxon>Agaricomycetes</taxon>
        <taxon>Agaricomycetidae</taxon>
        <taxon>Agaricales</taxon>
        <taxon>Marasmiineae</taxon>
        <taxon>Mycenaceae</taxon>
        <taxon>Mycena</taxon>
    </lineage>
</organism>
<accession>A0AAD7JKN1</accession>
<proteinExistence type="predicted"/>
<reference evidence="2" key="1">
    <citation type="submission" date="2023-03" db="EMBL/GenBank/DDBJ databases">
        <title>Massive genome expansion in bonnet fungi (Mycena s.s.) driven by repeated elements and novel gene families across ecological guilds.</title>
        <authorList>
            <consortium name="Lawrence Berkeley National Laboratory"/>
            <person name="Harder C.B."/>
            <person name="Miyauchi S."/>
            <person name="Viragh M."/>
            <person name="Kuo A."/>
            <person name="Thoen E."/>
            <person name="Andreopoulos B."/>
            <person name="Lu D."/>
            <person name="Skrede I."/>
            <person name="Drula E."/>
            <person name="Henrissat B."/>
            <person name="Morin E."/>
            <person name="Kohler A."/>
            <person name="Barry K."/>
            <person name="LaButti K."/>
            <person name="Morin E."/>
            <person name="Salamov A."/>
            <person name="Lipzen A."/>
            <person name="Mereny Z."/>
            <person name="Hegedus B."/>
            <person name="Baldrian P."/>
            <person name="Stursova M."/>
            <person name="Weitz H."/>
            <person name="Taylor A."/>
            <person name="Grigoriev I.V."/>
            <person name="Nagy L.G."/>
            <person name="Martin F."/>
            <person name="Kauserud H."/>
        </authorList>
    </citation>
    <scope>NUCLEOTIDE SEQUENCE</scope>
    <source>
        <strain evidence="2">CBHHK182m</strain>
    </source>
</reference>
<evidence type="ECO:0000256" key="1">
    <source>
        <dbReference type="SAM" id="Phobius"/>
    </source>
</evidence>